<accession>A0A151N8J3</accession>
<evidence type="ECO:0000313" key="2">
    <source>
        <dbReference type="Proteomes" id="UP000050525"/>
    </source>
</evidence>
<comment type="caution">
    <text evidence="1">The sequence shown here is derived from an EMBL/GenBank/DDBJ whole genome shotgun (WGS) entry which is preliminary data.</text>
</comment>
<sequence>MGEYFHVKDKSQVAMPMYHSCPSSYSNLHSSSSVGGTIASRDLCCDKDLFTLGSVKTHTSRSLEQSDCLGSQALPRWLRFLHVLLATRLACTASPEQVGL</sequence>
<proteinExistence type="predicted"/>
<dbReference type="EMBL" id="AKHW03003879">
    <property type="protein sequence ID" value="KYO32835.1"/>
    <property type="molecule type" value="Genomic_DNA"/>
</dbReference>
<reference evidence="1 2" key="1">
    <citation type="journal article" date="2012" name="Genome Biol.">
        <title>Sequencing three crocodilian genomes to illuminate the evolution of archosaurs and amniotes.</title>
        <authorList>
            <person name="St John J.A."/>
            <person name="Braun E.L."/>
            <person name="Isberg S.R."/>
            <person name="Miles L.G."/>
            <person name="Chong A.Y."/>
            <person name="Gongora J."/>
            <person name="Dalzell P."/>
            <person name="Moran C."/>
            <person name="Bed'hom B."/>
            <person name="Abzhanov A."/>
            <person name="Burgess S.C."/>
            <person name="Cooksey A.M."/>
            <person name="Castoe T.A."/>
            <person name="Crawford N.G."/>
            <person name="Densmore L.D."/>
            <person name="Drew J.C."/>
            <person name="Edwards S.V."/>
            <person name="Faircloth B.C."/>
            <person name="Fujita M.K."/>
            <person name="Greenwold M.J."/>
            <person name="Hoffmann F.G."/>
            <person name="Howard J.M."/>
            <person name="Iguchi T."/>
            <person name="Janes D.E."/>
            <person name="Khan S.Y."/>
            <person name="Kohno S."/>
            <person name="de Koning A.J."/>
            <person name="Lance S.L."/>
            <person name="McCarthy F.M."/>
            <person name="McCormack J.E."/>
            <person name="Merchant M.E."/>
            <person name="Peterson D.G."/>
            <person name="Pollock D.D."/>
            <person name="Pourmand N."/>
            <person name="Raney B.J."/>
            <person name="Roessler K.A."/>
            <person name="Sanford J.R."/>
            <person name="Sawyer R.H."/>
            <person name="Schmidt C.J."/>
            <person name="Triplett E.W."/>
            <person name="Tuberville T.D."/>
            <person name="Venegas-Anaya M."/>
            <person name="Howard J.T."/>
            <person name="Jarvis E.D."/>
            <person name="Guillette L.J.Jr."/>
            <person name="Glenn T.C."/>
            <person name="Green R.E."/>
            <person name="Ray D.A."/>
        </authorList>
    </citation>
    <scope>NUCLEOTIDE SEQUENCE [LARGE SCALE GENOMIC DNA]</scope>
    <source>
        <strain evidence="1">KSC_2009_1</strain>
    </source>
</reference>
<keyword evidence="2" id="KW-1185">Reference proteome</keyword>
<protein>
    <submittedName>
        <fullName evidence="1">Uncharacterized protein</fullName>
    </submittedName>
</protein>
<dbReference type="Proteomes" id="UP000050525">
    <property type="component" value="Unassembled WGS sequence"/>
</dbReference>
<organism evidence="1 2">
    <name type="scientific">Alligator mississippiensis</name>
    <name type="common">American alligator</name>
    <dbReference type="NCBI Taxonomy" id="8496"/>
    <lineage>
        <taxon>Eukaryota</taxon>
        <taxon>Metazoa</taxon>
        <taxon>Chordata</taxon>
        <taxon>Craniata</taxon>
        <taxon>Vertebrata</taxon>
        <taxon>Euteleostomi</taxon>
        <taxon>Archelosauria</taxon>
        <taxon>Archosauria</taxon>
        <taxon>Crocodylia</taxon>
        <taxon>Alligatoridae</taxon>
        <taxon>Alligatorinae</taxon>
        <taxon>Alligator</taxon>
    </lineage>
</organism>
<evidence type="ECO:0000313" key="1">
    <source>
        <dbReference type="EMBL" id="KYO32835.1"/>
    </source>
</evidence>
<name>A0A151N8J3_ALLMI</name>
<dbReference type="AlphaFoldDB" id="A0A151N8J3"/>
<gene>
    <name evidence="1" type="ORF">Y1Q_0009414</name>
</gene>